<name>A0ABW4LKL8_9BACI</name>
<proteinExistence type="predicted"/>
<reference evidence="2" key="1">
    <citation type="journal article" date="2019" name="Int. J. Syst. Evol. Microbiol.">
        <title>The Global Catalogue of Microorganisms (GCM) 10K type strain sequencing project: providing services to taxonomists for standard genome sequencing and annotation.</title>
        <authorList>
            <consortium name="The Broad Institute Genomics Platform"/>
            <consortium name="The Broad Institute Genome Sequencing Center for Infectious Disease"/>
            <person name="Wu L."/>
            <person name="Ma J."/>
        </authorList>
    </citation>
    <scope>NUCLEOTIDE SEQUENCE [LARGE SCALE GENOMIC DNA]</scope>
    <source>
        <strain evidence="2">CCUG 49339</strain>
    </source>
</reference>
<dbReference type="Proteomes" id="UP001597214">
    <property type="component" value="Unassembled WGS sequence"/>
</dbReference>
<dbReference type="EMBL" id="JBHUEM010000003">
    <property type="protein sequence ID" value="MFD1735293.1"/>
    <property type="molecule type" value="Genomic_DNA"/>
</dbReference>
<evidence type="ECO:0008006" key="3">
    <source>
        <dbReference type="Google" id="ProtNLM"/>
    </source>
</evidence>
<organism evidence="1 2">
    <name type="scientific">Bacillus salitolerans</name>
    <dbReference type="NCBI Taxonomy" id="1437434"/>
    <lineage>
        <taxon>Bacteria</taxon>
        <taxon>Bacillati</taxon>
        <taxon>Bacillota</taxon>
        <taxon>Bacilli</taxon>
        <taxon>Bacillales</taxon>
        <taxon>Bacillaceae</taxon>
        <taxon>Bacillus</taxon>
    </lineage>
</organism>
<evidence type="ECO:0000313" key="2">
    <source>
        <dbReference type="Proteomes" id="UP001597214"/>
    </source>
</evidence>
<sequence length="48" mass="5756">MKVDEKKRELELLLEQDETNLTSKGQNRRKELIEELMHIDREDQSISS</sequence>
<keyword evidence="2" id="KW-1185">Reference proteome</keyword>
<gene>
    <name evidence="1" type="ORF">ACFSCX_01825</name>
</gene>
<evidence type="ECO:0000313" key="1">
    <source>
        <dbReference type="EMBL" id="MFD1735293.1"/>
    </source>
</evidence>
<dbReference type="RefSeq" id="WP_377926395.1">
    <property type="nucleotide sequence ID" value="NZ_JBHUEM010000003.1"/>
</dbReference>
<comment type="caution">
    <text evidence="1">The sequence shown here is derived from an EMBL/GenBank/DDBJ whole genome shotgun (WGS) entry which is preliminary data.</text>
</comment>
<protein>
    <recommendedName>
        <fullName evidence="3">FbpB family small basic protein</fullName>
    </recommendedName>
</protein>
<accession>A0ABW4LKL8</accession>